<protein>
    <submittedName>
        <fullName evidence="4">Glucose-fructose oxidoreductase</fullName>
    </submittedName>
</protein>
<evidence type="ECO:0000313" key="5">
    <source>
        <dbReference type="Proteomes" id="UP000050454"/>
    </source>
</evidence>
<feature type="domain" description="GFO/IDH/MocA-like oxidoreductase" evidence="3">
    <location>
        <begin position="181"/>
        <end position="294"/>
    </location>
</feature>
<gene>
    <name evidence="4" type="ORF">AFM12_08845</name>
</gene>
<evidence type="ECO:0000259" key="2">
    <source>
        <dbReference type="Pfam" id="PF01408"/>
    </source>
</evidence>
<dbReference type="InterPro" id="IPR036291">
    <property type="entry name" value="NAD(P)-bd_dom_sf"/>
</dbReference>
<evidence type="ECO:0000256" key="1">
    <source>
        <dbReference type="ARBA" id="ARBA00023002"/>
    </source>
</evidence>
<dbReference type="SUPFAM" id="SSF55347">
    <property type="entry name" value="Glyceraldehyde-3-phosphate dehydrogenase-like, C-terminal domain"/>
    <property type="match status" value="1"/>
</dbReference>
<dbReference type="STRING" id="1605367.AFM12_08845"/>
<dbReference type="GO" id="GO:0016491">
    <property type="term" value="F:oxidoreductase activity"/>
    <property type="evidence" value="ECO:0007669"/>
    <property type="project" value="UniProtKB-KW"/>
</dbReference>
<dbReference type="AlphaFoldDB" id="A0A0P7BN64"/>
<dbReference type="Pfam" id="PF01408">
    <property type="entry name" value="GFO_IDH_MocA"/>
    <property type="match status" value="1"/>
</dbReference>
<dbReference type="Pfam" id="PF22725">
    <property type="entry name" value="GFO_IDH_MocA_C3"/>
    <property type="match status" value="1"/>
</dbReference>
<dbReference type="InterPro" id="IPR008354">
    <property type="entry name" value="Glc-Fru_OxRdtase_bac"/>
</dbReference>
<dbReference type="EMBL" id="LGTQ01000006">
    <property type="protein sequence ID" value="KPM48690.1"/>
    <property type="molecule type" value="Genomic_DNA"/>
</dbReference>
<proteinExistence type="predicted"/>
<reference evidence="4 5" key="1">
    <citation type="submission" date="2015-07" db="EMBL/GenBank/DDBJ databases">
        <title>The draft genome sequence of Leadbetterella sp. JN14-9.</title>
        <authorList>
            <person name="Liu Y."/>
            <person name="Du J."/>
            <person name="Shao Z."/>
        </authorList>
    </citation>
    <scope>NUCLEOTIDE SEQUENCE [LARGE SCALE GENOMIC DNA]</scope>
    <source>
        <strain evidence="4 5">JN14-9</strain>
    </source>
</reference>
<comment type="caution">
    <text evidence="4">The sequence shown here is derived from an EMBL/GenBank/DDBJ whole genome shotgun (WGS) entry which is preliminary data.</text>
</comment>
<evidence type="ECO:0000313" key="4">
    <source>
        <dbReference type="EMBL" id="KPM48690.1"/>
    </source>
</evidence>
<dbReference type="PANTHER" id="PTHR43818">
    <property type="entry name" value="BCDNA.GH03377"/>
    <property type="match status" value="1"/>
</dbReference>
<dbReference type="Gene3D" id="3.40.50.720">
    <property type="entry name" value="NAD(P)-binding Rossmann-like Domain"/>
    <property type="match status" value="1"/>
</dbReference>
<sequence length="370" mass="41272">MKSSENRREFIKKMGLGSLALPVFSSIPFSEKPPKYEGKKIGIALVGLGYYATKQILPAIDASPYWQLTGIVTGTPSKIPEFKEKYNLKDENILNYENYDKLKNCSDIDVVYVCLPNGMHAEYAIKAAKAGKHVITEKPMANSVAECEAMIKACKDSNVKLAVGYRCHFEPFNKEAMRFGREKTFGEINYINSMFGWRAGNPNMWRLDGKLAGGGPLMDVGIYSINAARYVKAMEPTSVIAHFGPITRPDYFDEVEESVSWHMEFPDGTVFTGFTSYNTNVEKLECYGDQGWFEMGPAFSYGPLKGKTSKGPMDLPVVHHQTYQMNGMGPMFLSKDPLPDHISGLEGLKDIKIMMAIYESAKAGGKKMML</sequence>
<dbReference type="InterPro" id="IPR000683">
    <property type="entry name" value="Gfo/Idh/MocA-like_OxRdtase_N"/>
</dbReference>
<dbReference type="RefSeq" id="WP_055146813.1">
    <property type="nucleotide sequence ID" value="NZ_JXSZ01000006.1"/>
</dbReference>
<keyword evidence="5" id="KW-1185">Reference proteome</keyword>
<dbReference type="PANTHER" id="PTHR43818:SF11">
    <property type="entry name" value="BCDNA.GH03377"/>
    <property type="match status" value="1"/>
</dbReference>
<dbReference type="PRINTS" id="PR01775">
    <property type="entry name" value="GLFROXRDTASE"/>
</dbReference>
<dbReference type="Proteomes" id="UP000050454">
    <property type="component" value="Unassembled WGS sequence"/>
</dbReference>
<dbReference type="Gene3D" id="3.30.360.10">
    <property type="entry name" value="Dihydrodipicolinate Reductase, domain 2"/>
    <property type="match status" value="1"/>
</dbReference>
<dbReference type="PATRIC" id="fig|1605367.3.peg.3150"/>
<accession>A0A0P7BN64</accession>
<organism evidence="4 5">
    <name type="scientific">Jiulongibacter sediminis</name>
    <dbReference type="NCBI Taxonomy" id="1605367"/>
    <lineage>
        <taxon>Bacteria</taxon>
        <taxon>Pseudomonadati</taxon>
        <taxon>Bacteroidota</taxon>
        <taxon>Cytophagia</taxon>
        <taxon>Cytophagales</taxon>
        <taxon>Leadbetterellaceae</taxon>
        <taxon>Jiulongibacter</taxon>
    </lineage>
</organism>
<evidence type="ECO:0000259" key="3">
    <source>
        <dbReference type="Pfam" id="PF22725"/>
    </source>
</evidence>
<dbReference type="OrthoDB" id="9795543at2"/>
<dbReference type="GO" id="GO:0000166">
    <property type="term" value="F:nucleotide binding"/>
    <property type="evidence" value="ECO:0007669"/>
    <property type="project" value="InterPro"/>
</dbReference>
<dbReference type="InterPro" id="IPR055170">
    <property type="entry name" value="GFO_IDH_MocA-like_dom"/>
</dbReference>
<name>A0A0P7BN64_9BACT</name>
<dbReference type="SUPFAM" id="SSF51735">
    <property type="entry name" value="NAD(P)-binding Rossmann-fold domains"/>
    <property type="match status" value="1"/>
</dbReference>
<keyword evidence="1" id="KW-0560">Oxidoreductase</keyword>
<feature type="domain" description="Gfo/Idh/MocA-like oxidoreductase N-terminal" evidence="2">
    <location>
        <begin position="42"/>
        <end position="165"/>
    </location>
</feature>
<dbReference type="InterPro" id="IPR050463">
    <property type="entry name" value="Gfo/Idh/MocA_oxidrdct_glycsds"/>
</dbReference>